<feature type="compositionally biased region" description="Acidic residues" evidence="1">
    <location>
        <begin position="533"/>
        <end position="556"/>
    </location>
</feature>
<reference evidence="2" key="1">
    <citation type="submission" date="2020-05" db="EMBL/GenBank/DDBJ databases">
        <authorList>
            <person name="Rincon C."/>
            <person name="Sanders R I."/>
            <person name="Robbins C."/>
            <person name="Chaturvedi A."/>
        </authorList>
    </citation>
    <scope>NUCLEOTIDE SEQUENCE</scope>
    <source>
        <strain evidence="2">CHB12</strain>
    </source>
</reference>
<feature type="region of interest" description="Disordered" evidence="1">
    <location>
        <begin position="533"/>
        <end position="562"/>
    </location>
</feature>
<dbReference type="Proteomes" id="UP000684084">
    <property type="component" value="Unassembled WGS sequence"/>
</dbReference>
<sequence length="562" mass="64717">MSSFLQQQQQHHQIYSMSNETNEDTNDTNEGDNAKDDTNDTNEGDNAKDDTNDTNEGDNAKDDTNDTNEGDNAKDEDDDDNDEIDKEISYENDHESHEIDDNLLNLIIRTNAKLKEFGYKNLIINCSSDFIRIGKNSGGAIEVNLNNQWDTEMDHYPAQGGRKGHSFSTATSKFMAQGGREKRNFSNTGSKLTNVGKFTTHKELSISCMKMGESLFTLLQHIHKLPTPPPIADTLQICDHDQYRVVLLRHLSRINNVNEFCNSSIFLTNDGGKSSRHSLSYILDGDTTLKENSAQTAGHSLSYILNNDQEESLVSTSSHWTKELGESSKNSYNTDFISLLQRPSEERETEIKAACSKLSKNIFDIYETSLEQEVQADYMRRDQFRYCLKILQHFRTLETYFKIYHERNKGQTIKTNVIRSIIKSGGNGHLELTGNKLKLIIQRAKRIERLLNLANNNYNIFDAFPDLNITFFSANRMNTYNYERWLILVQTNNLVSADEGRRLYKEYKEKCKKERYEYLRNLYIGANRGNDLLENEINDEEDEEGEEGEEDEEDEERINLLF</sequence>
<protein>
    <submittedName>
        <fullName evidence="2">Uncharacterized protein</fullName>
    </submittedName>
</protein>
<name>A0A916EK03_9GLOM</name>
<dbReference type="VEuPathDB" id="FungiDB:RhiirFUN_007742"/>
<feature type="compositionally biased region" description="Low complexity" evidence="1">
    <location>
        <begin position="1"/>
        <end position="13"/>
    </location>
</feature>
<feature type="compositionally biased region" description="Acidic residues" evidence="1">
    <location>
        <begin position="21"/>
        <end position="30"/>
    </location>
</feature>
<comment type="caution">
    <text evidence="2">The sequence shown here is derived from an EMBL/GenBank/DDBJ whole genome shotgun (WGS) entry which is preliminary data.</text>
</comment>
<dbReference type="AlphaFoldDB" id="A0A916EK03"/>
<evidence type="ECO:0000313" key="2">
    <source>
        <dbReference type="EMBL" id="CAB5394380.1"/>
    </source>
</evidence>
<evidence type="ECO:0000256" key="1">
    <source>
        <dbReference type="SAM" id="MobiDB-lite"/>
    </source>
</evidence>
<dbReference type="EMBL" id="CAGKOT010000088">
    <property type="protein sequence ID" value="CAB5394380.1"/>
    <property type="molecule type" value="Genomic_DNA"/>
</dbReference>
<accession>A0A916EK03</accession>
<dbReference type="OrthoDB" id="2420540at2759"/>
<feature type="region of interest" description="Disordered" evidence="1">
    <location>
        <begin position="1"/>
        <end position="83"/>
    </location>
</feature>
<evidence type="ECO:0000313" key="3">
    <source>
        <dbReference type="Proteomes" id="UP000684084"/>
    </source>
</evidence>
<feature type="compositionally biased region" description="Acidic residues" evidence="1">
    <location>
        <begin position="65"/>
        <end position="83"/>
    </location>
</feature>
<proteinExistence type="predicted"/>
<gene>
    <name evidence="2" type="ORF">CHRIB12_LOCUS23303</name>
</gene>
<organism evidence="2 3">
    <name type="scientific">Rhizophagus irregularis</name>
    <dbReference type="NCBI Taxonomy" id="588596"/>
    <lineage>
        <taxon>Eukaryota</taxon>
        <taxon>Fungi</taxon>
        <taxon>Fungi incertae sedis</taxon>
        <taxon>Mucoromycota</taxon>
        <taxon>Glomeromycotina</taxon>
        <taxon>Glomeromycetes</taxon>
        <taxon>Glomerales</taxon>
        <taxon>Glomeraceae</taxon>
        <taxon>Rhizophagus</taxon>
    </lineage>
</organism>